<gene>
    <name evidence="2" type="ORF">ACFP50_18240</name>
</gene>
<dbReference type="EMBL" id="JBHSPT010000041">
    <property type="protein sequence ID" value="MFC6057327.1"/>
    <property type="molecule type" value="Genomic_DNA"/>
</dbReference>
<accession>A0ABW1M2K0</accession>
<keyword evidence="3" id="KW-1185">Reference proteome</keyword>
<proteinExistence type="predicted"/>
<sequence>MTDIATPLCEVVLLADNDVCDARRTSLDTGDIDDATPAARIGDASVDMTASMLRQNGTSLTVDAPGRGAAAGGRGARCAPRSPDTSPGRPHAPLRALPAPHAATARGAAELLEFAYTHPATGTDPSPEHPH</sequence>
<organism evidence="2 3">
    <name type="scientific">Streptomyces pratens</name>
    <dbReference type="NCBI Taxonomy" id="887456"/>
    <lineage>
        <taxon>Bacteria</taxon>
        <taxon>Bacillati</taxon>
        <taxon>Actinomycetota</taxon>
        <taxon>Actinomycetes</taxon>
        <taxon>Kitasatosporales</taxon>
        <taxon>Streptomycetaceae</taxon>
        <taxon>Streptomyces</taxon>
    </lineage>
</organism>
<reference evidence="3" key="1">
    <citation type="journal article" date="2019" name="Int. J. Syst. Evol. Microbiol.">
        <title>The Global Catalogue of Microorganisms (GCM) 10K type strain sequencing project: providing services to taxonomists for standard genome sequencing and annotation.</title>
        <authorList>
            <consortium name="The Broad Institute Genomics Platform"/>
            <consortium name="The Broad Institute Genome Sequencing Center for Infectious Disease"/>
            <person name="Wu L."/>
            <person name="Ma J."/>
        </authorList>
    </citation>
    <scope>NUCLEOTIDE SEQUENCE [LARGE SCALE GENOMIC DNA]</scope>
    <source>
        <strain evidence="3">JCM 12763</strain>
    </source>
</reference>
<protein>
    <submittedName>
        <fullName evidence="2">Uncharacterized protein</fullName>
    </submittedName>
</protein>
<comment type="caution">
    <text evidence="2">The sequence shown here is derived from an EMBL/GenBank/DDBJ whole genome shotgun (WGS) entry which is preliminary data.</text>
</comment>
<dbReference type="RefSeq" id="WP_386398835.1">
    <property type="nucleotide sequence ID" value="NZ_JBHSPT010000041.1"/>
</dbReference>
<feature type="region of interest" description="Disordered" evidence="1">
    <location>
        <begin position="59"/>
        <end position="102"/>
    </location>
</feature>
<feature type="compositionally biased region" description="Low complexity" evidence="1">
    <location>
        <begin position="76"/>
        <end position="102"/>
    </location>
</feature>
<evidence type="ECO:0000313" key="3">
    <source>
        <dbReference type="Proteomes" id="UP001596242"/>
    </source>
</evidence>
<evidence type="ECO:0000313" key="2">
    <source>
        <dbReference type="EMBL" id="MFC6057327.1"/>
    </source>
</evidence>
<dbReference type="Proteomes" id="UP001596242">
    <property type="component" value="Unassembled WGS sequence"/>
</dbReference>
<evidence type="ECO:0000256" key="1">
    <source>
        <dbReference type="SAM" id="MobiDB-lite"/>
    </source>
</evidence>
<name>A0ABW1M2K0_9ACTN</name>